<dbReference type="PANTHER" id="PTHR43221">
    <property type="entry name" value="PROTEASE HTPX"/>
    <property type="match status" value="1"/>
</dbReference>
<dbReference type="InterPro" id="IPR001915">
    <property type="entry name" value="Peptidase_M48"/>
</dbReference>
<evidence type="ECO:0000256" key="1">
    <source>
        <dbReference type="ARBA" id="ARBA00022475"/>
    </source>
</evidence>
<keyword evidence="7 11" id="KW-1133">Transmembrane helix</keyword>
<name>A0A7J3G3Z7_CALS0</name>
<keyword evidence="1" id="KW-1003">Cell membrane</keyword>
<organism evidence="13">
    <name type="scientific">Caldiarchaeum subterraneum</name>
    <dbReference type="NCBI Taxonomy" id="311458"/>
    <lineage>
        <taxon>Archaea</taxon>
        <taxon>Nitrososphaerota</taxon>
        <taxon>Candidatus Caldarchaeales</taxon>
        <taxon>Candidatus Caldarchaeaceae</taxon>
        <taxon>Candidatus Caldarchaeum</taxon>
    </lineage>
</organism>
<comment type="caution">
    <text evidence="13">The sequence shown here is derived from an EMBL/GenBank/DDBJ whole genome shotgun (WGS) entry which is preliminary data.</text>
</comment>
<feature type="domain" description="Peptidase M48" evidence="12">
    <location>
        <begin position="97"/>
        <end position="338"/>
    </location>
</feature>
<evidence type="ECO:0000256" key="3">
    <source>
        <dbReference type="ARBA" id="ARBA00022692"/>
    </source>
</evidence>
<keyword evidence="8 10" id="KW-0482">Metalloprotease</keyword>
<dbReference type="GO" id="GO:0006508">
    <property type="term" value="P:proteolysis"/>
    <property type="evidence" value="ECO:0007669"/>
    <property type="project" value="UniProtKB-KW"/>
</dbReference>
<evidence type="ECO:0000313" key="13">
    <source>
        <dbReference type="EMBL" id="HGL40438.1"/>
    </source>
</evidence>
<keyword evidence="4" id="KW-0479">Metal-binding</keyword>
<protein>
    <recommendedName>
        <fullName evidence="12">Peptidase M48 domain-containing protein</fullName>
    </recommendedName>
</protein>
<dbReference type="PANTHER" id="PTHR43221:SF2">
    <property type="entry name" value="PROTEASE HTPX HOMOLOG"/>
    <property type="match status" value="1"/>
</dbReference>
<proteinExistence type="inferred from homology"/>
<dbReference type="AlphaFoldDB" id="A0A7J3G3Z7"/>
<dbReference type="EMBL" id="DTCM01000024">
    <property type="protein sequence ID" value="HGL40438.1"/>
    <property type="molecule type" value="Genomic_DNA"/>
</dbReference>
<comment type="cofactor">
    <cofactor evidence="10">
        <name>Zn(2+)</name>
        <dbReference type="ChEBI" id="CHEBI:29105"/>
    </cofactor>
    <text evidence="10">Binds 1 zinc ion per subunit.</text>
</comment>
<keyword evidence="3 11" id="KW-0812">Transmembrane</keyword>
<dbReference type="GO" id="GO:0004222">
    <property type="term" value="F:metalloendopeptidase activity"/>
    <property type="evidence" value="ECO:0007669"/>
    <property type="project" value="InterPro"/>
</dbReference>
<evidence type="ECO:0000256" key="4">
    <source>
        <dbReference type="ARBA" id="ARBA00022723"/>
    </source>
</evidence>
<evidence type="ECO:0000256" key="2">
    <source>
        <dbReference type="ARBA" id="ARBA00022670"/>
    </source>
</evidence>
<keyword evidence="5 10" id="KW-0378">Hydrolase</keyword>
<accession>A0A7J3G3Z7</accession>
<feature type="transmembrane region" description="Helical" evidence="11">
    <location>
        <begin position="52"/>
        <end position="70"/>
    </location>
</feature>
<dbReference type="Pfam" id="PF01435">
    <property type="entry name" value="Peptidase_M48"/>
    <property type="match status" value="1"/>
</dbReference>
<feature type="transmembrane region" description="Helical" evidence="11">
    <location>
        <begin position="16"/>
        <end position="40"/>
    </location>
</feature>
<feature type="transmembrane region" description="Helical" evidence="11">
    <location>
        <begin position="161"/>
        <end position="182"/>
    </location>
</feature>
<evidence type="ECO:0000256" key="6">
    <source>
        <dbReference type="ARBA" id="ARBA00022833"/>
    </source>
</evidence>
<dbReference type="Gene3D" id="3.30.2010.10">
    <property type="entry name" value="Metalloproteases ('zincins'), catalytic domain"/>
    <property type="match status" value="1"/>
</dbReference>
<evidence type="ECO:0000259" key="12">
    <source>
        <dbReference type="Pfam" id="PF01435"/>
    </source>
</evidence>
<reference evidence="13" key="1">
    <citation type="journal article" date="2020" name="mSystems">
        <title>Genome- and Community-Level Interaction Insights into Carbon Utilization and Element Cycling Functions of Hydrothermarchaeota in Hydrothermal Sediment.</title>
        <authorList>
            <person name="Zhou Z."/>
            <person name="Liu Y."/>
            <person name="Xu W."/>
            <person name="Pan J."/>
            <person name="Luo Z.H."/>
            <person name="Li M."/>
        </authorList>
    </citation>
    <scope>NUCLEOTIDE SEQUENCE [LARGE SCALE GENOMIC DNA]</scope>
    <source>
        <strain evidence="13">SpSt-669</strain>
    </source>
</reference>
<dbReference type="GO" id="GO:0046872">
    <property type="term" value="F:metal ion binding"/>
    <property type="evidence" value="ECO:0007669"/>
    <property type="project" value="UniProtKB-KW"/>
</dbReference>
<keyword evidence="6 10" id="KW-0862">Zinc</keyword>
<evidence type="ECO:0000256" key="11">
    <source>
        <dbReference type="SAM" id="Phobius"/>
    </source>
</evidence>
<evidence type="ECO:0000256" key="8">
    <source>
        <dbReference type="ARBA" id="ARBA00023049"/>
    </source>
</evidence>
<dbReference type="InterPro" id="IPR050083">
    <property type="entry name" value="HtpX_protease"/>
</dbReference>
<evidence type="ECO:0000256" key="7">
    <source>
        <dbReference type="ARBA" id="ARBA00022989"/>
    </source>
</evidence>
<keyword evidence="2 10" id="KW-0645">Protease</keyword>
<keyword evidence="9 11" id="KW-0472">Membrane</keyword>
<gene>
    <name evidence="13" type="ORF">ENU43_02050</name>
</gene>
<evidence type="ECO:0000256" key="9">
    <source>
        <dbReference type="ARBA" id="ARBA00023136"/>
    </source>
</evidence>
<comment type="similarity">
    <text evidence="10">Belongs to the peptidase M48 family.</text>
</comment>
<evidence type="ECO:0000256" key="5">
    <source>
        <dbReference type="ARBA" id="ARBA00022801"/>
    </source>
</evidence>
<sequence>MEPGSRSLLGLKLKMYLVFSLIMAYMAFGLGVHYAVVWFISSIEGLELLVTIYGILIMVMVAAFFMPWLFSEGLFTKVLYADIGQVYNAKLILAVMKVSNLFGMDTPKVAYSRKLIPNAFAFHGLGGPVVGATDALVRTLPDDELEAVMAHELAHIKNRDALFVTSIGLGLAAVYTISYRVIPALGGRRAKSLALLLMPSWFIGLVGIPVRMLFFYFSRLREEYADAVAALTLPDGADKLQRALSRIYLLNQRLENAPLVSDRSFLNEFYKELTVFLTLESSVPLSDDPMRIIFHIPDEEVQRAVENLKMYKPSIWERIKPKRTHPHISDRIRKLEKLKLRQAPLP</sequence>
<evidence type="ECO:0000256" key="10">
    <source>
        <dbReference type="RuleBase" id="RU003983"/>
    </source>
</evidence>
<feature type="transmembrane region" description="Helical" evidence="11">
    <location>
        <begin position="194"/>
        <end position="214"/>
    </location>
</feature>